<dbReference type="EMBL" id="JBAWTH010000052">
    <property type="protein sequence ID" value="KAL2282140.1"/>
    <property type="molecule type" value="Genomic_DNA"/>
</dbReference>
<gene>
    <name evidence="2" type="ORF">FJTKL_11181</name>
</gene>
<evidence type="ECO:0008006" key="4">
    <source>
        <dbReference type="Google" id="ProtNLM"/>
    </source>
</evidence>
<dbReference type="Proteomes" id="UP001600888">
    <property type="component" value="Unassembled WGS sequence"/>
</dbReference>
<name>A0ABR4EI62_9PEZI</name>
<protein>
    <recommendedName>
        <fullName evidence="4">Fungal-type protein kinase domain-containing protein</fullName>
    </recommendedName>
</protein>
<comment type="caution">
    <text evidence="2">The sequence shown here is derived from an EMBL/GenBank/DDBJ whole genome shotgun (WGS) entry which is preliminary data.</text>
</comment>
<reference evidence="2 3" key="1">
    <citation type="submission" date="2024-03" db="EMBL/GenBank/DDBJ databases">
        <title>A high-quality draft genome sequence of Diaporthe vaccinii, a causative agent of upright dieback and viscid rot disease in cranberry plants.</title>
        <authorList>
            <person name="Sarrasin M."/>
            <person name="Lang B.F."/>
            <person name="Burger G."/>
        </authorList>
    </citation>
    <scope>NUCLEOTIDE SEQUENCE [LARGE SCALE GENOMIC DNA]</scope>
    <source>
        <strain evidence="2 3">IS7</strain>
    </source>
</reference>
<feature type="region of interest" description="Disordered" evidence="1">
    <location>
        <begin position="1"/>
        <end position="75"/>
    </location>
</feature>
<evidence type="ECO:0000313" key="2">
    <source>
        <dbReference type="EMBL" id="KAL2282140.1"/>
    </source>
</evidence>
<keyword evidence="3" id="KW-1185">Reference proteome</keyword>
<feature type="region of interest" description="Disordered" evidence="1">
    <location>
        <begin position="397"/>
        <end position="433"/>
    </location>
</feature>
<evidence type="ECO:0000313" key="3">
    <source>
        <dbReference type="Proteomes" id="UP001600888"/>
    </source>
</evidence>
<accession>A0ABR4EI62</accession>
<feature type="compositionally biased region" description="Polar residues" evidence="1">
    <location>
        <begin position="16"/>
        <end position="25"/>
    </location>
</feature>
<organism evidence="2 3">
    <name type="scientific">Diaporthe vaccinii</name>
    <dbReference type="NCBI Taxonomy" id="105482"/>
    <lineage>
        <taxon>Eukaryota</taxon>
        <taxon>Fungi</taxon>
        <taxon>Dikarya</taxon>
        <taxon>Ascomycota</taxon>
        <taxon>Pezizomycotina</taxon>
        <taxon>Sordariomycetes</taxon>
        <taxon>Sordariomycetidae</taxon>
        <taxon>Diaporthales</taxon>
        <taxon>Diaporthaceae</taxon>
        <taxon>Diaporthe</taxon>
        <taxon>Diaporthe eres species complex</taxon>
    </lineage>
</organism>
<evidence type="ECO:0000256" key="1">
    <source>
        <dbReference type="SAM" id="MobiDB-lite"/>
    </source>
</evidence>
<sequence>MLITMLDASRSRNPSRESCSSQTTALMGASDAAASPPRPFPASPTIHGSETSFASNTVEEQPATPSSTISSLPLSRRSQLTPAAEKLRQHIDLLARGEGPDPVPWAQYPLAWADWESFQAFLAAVQDSTGDDIDERVCCFYQDKLRLDYFCDTQSAVLRMPGRQHELFLSKLIDEIKSAVRSYTTVANKRRSPGWREAAAYAQLIEHTASARIFYTVETETGASRRAHHDPDGSFSFLPPAAEAEAPIPGLVVEVSHTQKRKDLAKLADHYLLCTGGPHVQLVLAFDLDYRDGYRACVIAFRRQSEMHGDEEVVSVVQDEPKVFRDEDGALLPGKLRFLLSDCGQPGLSLPDHKQQVVVDFSKLHEALLFAEGQTQSGPPTRGKTRRQQLQERLQPGLLEQLGQPAKAWSPNVRKRLRESSSPEQIAEADERRIQREELHVEKRVRREDATYTDRTAVRREEG</sequence>
<feature type="compositionally biased region" description="Polar residues" evidence="1">
    <location>
        <begin position="46"/>
        <end position="59"/>
    </location>
</feature>
<proteinExistence type="predicted"/>
<feature type="compositionally biased region" description="Low complexity" evidence="1">
    <location>
        <begin position="64"/>
        <end position="75"/>
    </location>
</feature>